<dbReference type="EMBL" id="JAPPUY010000001">
    <property type="protein sequence ID" value="MCY4744127.1"/>
    <property type="molecule type" value="Genomic_DNA"/>
</dbReference>
<accession>A0ACC6C6U5</accession>
<gene>
    <name evidence="1" type="ORF">NYO99_04000</name>
</gene>
<proteinExistence type="predicted"/>
<dbReference type="Proteomes" id="UP001076464">
    <property type="component" value="Unassembled WGS sequence"/>
</dbReference>
<protein>
    <submittedName>
        <fullName evidence="1">Uncharacterized protein</fullName>
    </submittedName>
</protein>
<keyword evidence="2" id="KW-1185">Reference proteome</keyword>
<evidence type="ECO:0000313" key="2">
    <source>
        <dbReference type="Proteomes" id="UP001076464"/>
    </source>
</evidence>
<sequence>MTLTTACQRVAAWLIAPLLAACGAAPRAPATNVTAAPPPPAPVASPAPALAAPAAAQPSAALTKPKGLPAPKAVRTHEELRRQAADRIIMANPERTYMTPAPSHLLTVVVLDVELKSDGSVRKINVLRPPRFGPETLQMAIDAVHRAAPFGDVRRMPEPWRFTESFLFDEDRRFKPRSLD</sequence>
<evidence type="ECO:0000313" key="1">
    <source>
        <dbReference type="EMBL" id="MCY4744127.1"/>
    </source>
</evidence>
<comment type="caution">
    <text evidence="1">The sequence shown here is derived from an EMBL/GenBank/DDBJ whole genome shotgun (WGS) entry which is preliminary data.</text>
</comment>
<organism evidence="1 2">
    <name type="scientific">Roseateles hydrophilus</name>
    <dbReference type="NCBI Taxonomy" id="2975054"/>
    <lineage>
        <taxon>Bacteria</taxon>
        <taxon>Pseudomonadati</taxon>
        <taxon>Pseudomonadota</taxon>
        <taxon>Betaproteobacteria</taxon>
        <taxon>Burkholderiales</taxon>
        <taxon>Sphaerotilaceae</taxon>
        <taxon>Roseateles</taxon>
    </lineage>
</organism>
<name>A0ACC6C6U5_9BURK</name>
<reference evidence="1" key="1">
    <citation type="submission" date="2022-08" db="EMBL/GenBank/DDBJ databases">
        <title>Genome sequencing of Pelomonas sp. UHG3.</title>
        <authorList>
            <person name="So Y."/>
        </authorList>
    </citation>
    <scope>NUCLEOTIDE SEQUENCE</scope>
    <source>
        <strain evidence="1">UHG3</strain>
    </source>
</reference>